<dbReference type="OrthoDB" id="512217at2"/>
<proteinExistence type="predicted"/>
<keyword evidence="5 7" id="KW-0472">Membrane</keyword>
<dbReference type="Proteomes" id="UP000239209">
    <property type="component" value="Unassembled WGS sequence"/>
</dbReference>
<name>A0A2T0RDS1_9ACTN</name>
<protein>
    <submittedName>
        <fullName evidence="8">O-antigen/teichoic acid export membrane protein</fullName>
    </submittedName>
</protein>
<evidence type="ECO:0000313" key="9">
    <source>
        <dbReference type="Proteomes" id="UP000239209"/>
    </source>
</evidence>
<evidence type="ECO:0000256" key="1">
    <source>
        <dbReference type="ARBA" id="ARBA00004651"/>
    </source>
</evidence>
<feature type="compositionally biased region" description="Basic and acidic residues" evidence="6">
    <location>
        <begin position="1"/>
        <end position="22"/>
    </location>
</feature>
<dbReference type="InterPro" id="IPR002797">
    <property type="entry name" value="Polysacc_synth"/>
</dbReference>
<keyword evidence="4 7" id="KW-1133">Transmembrane helix</keyword>
<dbReference type="GO" id="GO:0005886">
    <property type="term" value="C:plasma membrane"/>
    <property type="evidence" value="ECO:0007669"/>
    <property type="project" value="UniProtKB-SubCell"/>
</dbReference>
<feature type="region of interest" description="Disordered" evidence="6">
    <location>
        <begin position="1"/>
        <end position="23"/>
    </location>
</feature>
<keyword evidence="9" id="KW-1185">Reference proteome</keyword>
<feature type="transmembrane region" description="Helical" evidence="7">
    <location>
        <begin position="422"/>
        <end position="443"/>
    </location>
</feature>
<reference evidence="8 9" key="1">
    <citation type="submission" date="2018-03" db="EMBL/GenBank/DDBJ databases">
        <title>Genomic Encyclopedia of Archaeal and Bacterial Type Strains, Phase II (KMG-II): from individual species to whole genera.</title>
        <authorList>
            <person name="Goeker M."/>
        </authorList>
    </citation>
    <scope>NUCLEOTIDE SEQUENCE [LARGE SCALE GENOMIC DNA]</scope>
    <source>
        <strain evidence="8 9">DSM 45348</strain>
    </source>
</reference>
<evidence type="ECO:0000256" key="7">
    <source>
        <dbReference type="SAM" id="Phobius"/>
    </source>
</evidence>
<dbReference type="PANTHER" id="PTHR30250">
    <property type="entry name" value="PST FAMILY PREDICTED COLANIC ACID TRANSPORTER"/>
    <property type="match status" value="1"/>
</dbReference>
<comment type="caution">
    <text evidence="8">The sequence shown here is derived from an EMBL/GenBank/DDBJ whole genome shotgun (WGS) entry which is preliminary data.</text>
</comment>
<feature type="transmembrane region" description="Helical" evidence="7">
    <location>
        <begin position="256"/>
        <end position="278"/>
    </location>
</feature>
<evidence type="ECO:0000256" key="4">
    <source>
        <dbReference type="ARBA" id="ARBA00022989"/>
    </source>
</evidence>
<evidence type="ECO:0000256" key="2">
    <source>
        <dbReference type="ARBA" id="ARBA00022475"/>
    </source>
</evidence>
<feature type="transmembrane region" description="Helical" evidence="7">
    <location>
        <begin position="329"/>
        <end position="348"/>
    </location>
</feature>
<dbReference type="Pfam" id="PF01943">
    <property type="entry name" value="Polysacc_synt"/>
    <property type="match status" value="1"/>
</dbReference>
<accession>A0A2T0RDS1</accession>
<organism evidence="8 9">
    <name type="scientific">Pseudosporangium ferrugineum</name>
    <dbReference type="NCBI Taxonomy" id="439699"/>
    <lineage>
        <taxon>Bacteria</taxon>
        <taxon>Bacillati</taxon>
        <taxon>Actinomycetota</taxon>
        <taxon>Actinomycetes</taxon>
        <taxon>Micromonosporales</taxon>
        <taxon>Micromonosporaceae</taxon>
        <taxon>Pseudosporangium</taxon>
    </lineage>
</organism>
<feature type="transmembrane region" description="Helical" evidence="7">
    <location>
        <begin position="363"/>
        <end position="380"/>
    </location>
</feature>
<feature type="transmembrane region" description="Helical" evidence="7">
    <location>
        <begin position="284"/>
        <end position="308"/>
    </location>
</feature>
<gene>
    <name evidence="8" type="ORF">CLV70_1355</name>
</gene>
<feature type="transmembrane region" description="Helical" evidence="7">
    <location>
        <begin position="205"/>
        <end position="229"/>
    </location>
</feature>
<keyword evidence="3 7" id="KW-0812">Transmembrane</keyword>
<feature type="transmembrane region" description="Helical" evidence="7">
    <location>
        <begin position="106"/>
        <end position="129"/>
    </location>
</feature>
<sequence length="459" mass="48770">MRIEQTSKPHAAHPGDNRDPSRGRRLAAGIVTTLLSRGVGALAPLLLIPLTYKSLGPALFGLWMTLTAITSMVAFADLGLGNGLMTRLAPCYSKGDEAAAKRNISTAYAVLVATAAALLLSLWSFSSIIPWTDIFNVEDSISGSQTSDVAIICLAIFVINIPASLIVRVQYAYQLVGVSNIWQSAGNLSSLAFAWTAVACDMKPAFVVGAATAGPLVFNIVNALWYFCARMPAIAPSIRDVDPRTARSLMSLSSRFFALTVITAVAMNADQLIIAHAVDLTAVAVYATMAKLLALLGMIINIINLPLWPANGDALAKGDATWVMRTTKLMTMASTISVAGTAAALLLASEMGWINWLGPARDQWPLITTLAIWWVSVAALSPRFMVQNATGVVAPQICGWLAFLLLSLPAKWFAAEKLGIEFVPLVGAAIYLLVVAPSAIIGYRKSISQSKQPLGDISP</sequence>
<dbReference type="RefSeq" id="WP_158277913.1">
    <property type="nucleotide sequence ID" value="NZ_PVZG01000035.1"/>
</dbReference>
<dbReference type="EMBL" id="PVZG01000035">
    <property type="protein sequence ID" value="PRY19301.1"/>
    <property type="molecule type" value="Genomic_DNA"/>
</dbReference>
<comment type="subcellular location">
    <subcellularLocation>
        <location evidence="1">Cell membrane</location>
        <topology evidence="1">Multi-pass membrane protein</topology>
    </subcellularLocation>
</comment>
<evidence type="ECO:0000313" key="8">
    <source>
        <dbReference type="EMBL" id="PRY19301.1"/>
    </source>
</evidence>
<feature type="transmembrane region" description="Helical" evidence="7">
    <location>
        <begin position="181"/>
        <end position="199"/>
    </location>
</feature>
<feature type="transmembrane region" description="Helical" evidence="7">
    <location>
        <begin position="392"/>
        <end position="410"/>
    </location>
</feature>
<feature type="transmembrane region" description="Helical" evidence="7">
    <location>
        <begin position="60"/>
        <end position="85"/>
    </location>
</feature>
<dbReference type="InterPro" id="IPR050833">
    <property type="entry name" value="Poly_Biosynth_Transport"/>
</dbReference>
<dbReference type="AlphaFoldDB" id="A0A2T0RDS1"/>
<evidence type="ECO:0000256" key="3">
    <source>
        <dbReference type="ARBA" id="ARBA00022692"/>
    </source>
</evidence>
<dbReference type="PANTHER" id="PTHR30250:SF26">
    <property type="entry name" value="PSMA PROTEIN"/>
    <property type="match status" value="1"/>
</dbReference>
<evidence type="ECO:0000256" key="6">
    <source>
        <dbReference type="SAM" id="MobiDB-lite"/>
    </source>
</evidence>
<feature type="transmembrane region" description="Helical" evidence="7">
    <location>
        <begin position="149"/>
        <end position="169"/>
    </location>
</feature>
<evidence type="ECO:0000256" key="5">
    <source>
        <dbReference type="ARBA" id="ARBA00023136"/>
    </source>
</evidence>
<feature type="transmembrane region" description="Helical" evidence="7">
    <location>
        <begin position="26"/>
        <end position="48"/>
    </location>
</feature>
<keyword evidence="2" id="KW-1003">Cell membrane</keyword>